<dbReference type="InterPro" id="IPR012938">
    <property type="entry name" value="Glc/Sorbosone_DH"/>
</dbReference>
<dbReference type="PANTHER" id="PTHR19328">
    <property type="entry name" value="HEDGEHOG-INTERACTING PROTEIN"/>
    <property type="match status" value="1"/>
</dbReference>
<dbReference type="OrthoDB" id="9770043at2"/>
<organism evidence="4 5">
    <name type="scientific">Microbacterium oryzae</name>
    <dbReference type="NCBI Taxonomy" id="743009"/>
    <lineage>
        <taxon>Bacteria</taxon>
        <taxon>Bacillati</taxon>
        <taxon>Actinomycetota</taxon>
        <taxon>Actinomycetes</taxon>
        <taxon>Micrococcales</taxon>
        <taxon>Microbacteriaceae</taxon>
        <taxon>Microbacterium</taxon>
    </lineage>
</organism>
<dbReference type="Gene3D" id="2.120.10.30">
    <property type="entry name" value="TolB, C-terminal domain"/>
    <property type="match status" value="1"/>
</dbReference>
<feature type="signal peptide" evidence="2">
    <location>
        <begin position="1"/>
        <end position="22"/>
    </location>
</feature>
<dbReference type="PROSITE" id="PS51257">
    <property type="entry name" value="PROKAR_LIPOPROTEIN"/>
    <property type="match status" value="1"/>
</dbReference>
<dbReference type="EMBL" id="CP032550">
    <property type="protein sequence ID" value="QGU28962.1"/>
    <property type="molecule type" value="Genomic_DNA"/>
</dbReference>
<evidence type="ECO:0000313" key="4">
    <source>
        <dbReference type="EMBL" id="QGU28962.1"/>
    </source>
</evidence>
<keyword evidence="5" id="KW-1185">Reference proteome</keyword>
<evidence type="ECO:0000256" key="2">
    <source>
        <dbReference type="SAM" id="SignalP"/>
    </source>
</evidence>
<dbReference type="AlphaFoldDB" id="A0A6I6DVJ9"/>
<dbReference type="InterPro" id="IPR011041">
    <property type="entry name" value="Quinoprot_gluc/sorb_DH_b-prop"/>
</dbReference>
<dbReference type="InterPro" id="IPR011042">
    <property type="entry name" value="6-blade_b-propeller_TolB-like"/>
</dbReference>
<dbReference type="Pfam" id="PF07995">
    <property type="entry name" value="GSDH"/>
    <property type="match status" value="1"/>
</dbReference>
<feature type="chain" id="PRO_5038603956" evidence="2">
    <location>
        <begin position="23"/>
        <end position="382"/>
    </location>
</feature>
<feature type="region of interest" description="Disordered" evidence="1">
    <location>
        <begin position="31"/>
        <end position="53"/>
    </location>
</feature>
<feature type="domain" description="Glucose/Sorbosone dehydrogenase" evidence="3">
    <location>
        <begin position="79"/>
        <end position="366"/>
    </location>
</feature>
<name>A0A6I6DVJ9_9MICO</name>
<gene>
    <name evidence="4" type="ORF">D7D94_13005</name>
</gene>
<proteinExistence type="predicted"/>
<reference evidence="4 5" key="1">
    <citation type="submission" date="2018-09" db="EMBL/GenBank/DDBJ databases">
        <title>Whole genome sequencing of Microbacterium oryzae strain MB-10T.</title>
        <authorList>
            <person name="Das S.K."/>
        </authorList>
    </citation>
    <scope>NUCLEOTIDE SEQUENCE [LARGE SCALE GENOMIC DNA]</scope>
    <source>
        <strain evidence="4 5">MB-10</strain>
    </source>
</reference>
<evidence type="ECO:0000256" key="1">
    <source>
        <dbReference type="SAM" id="MobiDB-lite"/>
    </source>
</evidence>
<dbReference type="KEGG" id="moj:D7D94_13005"/>
<sequence>MRFAPFAGLALAAVLLAACAPAVPRAAAPPAESSAAADPSSPPPSSSEALATPSRDAAAPAAAFALNAAPRVVTEKLVAPWSIAFHGDSALVSERDTARILEVQRDGDVREAALIPGVLHEGEGGLLGLAVREGFLYVYSTGSGENRIERYPMTGEPGALGVGQPEKILDGIPASHNHNGGRIAFGPDGMLYATAGDAGEGGLARDLGSLGGKILRMTPDGEVPEDNPFPGSLVYSYGHRNPQGIAWADDGTMYASEFGQETWDELNVITPGGDYGWDEEEGIAERDGMIDPILQWPPSEASPSGIAIVGGTLYMANLRGARLRAVPLADPDAAVDHLVSEVGRIRDVALAPDGDLWILTNNTDGRGAAGEDDDRILAFAPE</sequence>
<keyword evidence="2" id="KW-0732">Signal</keyword>
<evidence type="ECO:0000313" key="5">
    <source>
        <dbReference type="Proteomes" id="UP000422989"/>
    </source>
</evidence>
<evidence type="ECO:0000259" key="3">
    <source>
        <dbReference type="Pfam" id="PF07995"/>
    </source>
</evidence>
<protein>
    <submittedName>
        <fullName evidence="4">PQQ-dependent sugar dehydrogenase</fullName>
    </submittedName>
</protein>
<accession>A0A6I6DVJ9</accession>
<dbReference type="PANTHER" id="PTHR19328:SF13">
    <property type="entry name" value="HIPL1 PROTEIN"/>
    <property type="match status" value="1"/>
</dbReference>
<dbReference type="Proteomes" id="UP000422989">
    <property type="component" value="Chromosome"/>
</dbReference>
<dbReference type="SUPFAM" id="SSF50952">
    <property type="entry name" value="Soluble quinoprotein glucose dehydrogenase"/>
    <property type="match status" value="1"/>
</dbReference>